<proteinExistence type="predicted"/>
<reference evidence="2" key="1">
    <citation type="submission" date="2022-05" db="EMBL/GenBank/DDBJ databases">
        <authorList>
            <person name="Tuo L."/>
        </authorList>
    </citation>
    <scope>NUCLEOTIDE SEQUENCE</scope>
    <source>
        <strain evidence="2">BSK12Z-4</strain>
    </source>
</reference>
<dbReference type="InterPro" id="IPR000014">
    <property type="entry name" value="PAS"/>
</dbReference>
<dbReference type="GO" id="GO:0006355">
    <property type="term" value="P:regulation of DNA-templated transcription"/>
    <property type="evidence" value="ECO:0007669"/>
    <property type="project" value="InterPro"/>
</dbReference>
<dbReference type="InterPro" id="IPR013767">
    <property type="entry name" value="PAS_fold"/>
</dbReference>
<dbReference type="PROSITE" id="PS50112">
    <property type="entry name" value="PAS"/>
    <property type="match status" value="1"/>
</dbReference>
<feature type="domain" description="PAS" evidence="1">
    <location>
        <begin position="25"/>
        <end position="51"/>
    </location>
</feature>
<organism evidence="2 3">
    <name type="scientific">Nocardioides bruguierae</name>
    <dbReference type="NCBI Taxonomy" id="2945102"/>
    <lineage>
        <taxon>Bacteria</taxon>
        <taxon>Bacillati</taxon>
        <taxon>Actinomycetota</taxon>
        <taxon>Actinomycetes</taxon>
        <taxon>Propionibacteriales</taxon>
        <taxon>Nocardioidaceae</taxon>
        <taxon>Nocardioides</taxon>
    </lineage>
</organism>
<dbReference type="Proteomes" id="UP001139485">
    <property type="component" value="Unassembled WGS sequence"/>
</dbReference>
<dbReference type="AlphaFoldDB" id="A0A9X2D7W5"/>
<keyword evidence="3" id="KW-1185">Reference proteome</keyword>
<dbReference type="RefSeq" id="WP_250055908.1">
    <property type="nucleotide sequence ID" value="NZ_JAMJPH010000027.1"/>
</dbReference>
<gene>
    <name evidence="2" type="ORF">M8330_11915</name>
</gene>
<dbReference type="EMBL" id="JAMOIL010000013">
    <property type="protein sequence ID" value="MCM0620996.1"/>
    <property type="molecule type" value="Genomic_DNA"/>
</dbReference>
<dbReference type="SUPFAM" id="SSF55785">
    <property type="entry name" value="PYP-like sensor domain (PAS domain)"/>
    <property type="match status" value="1"/>
</dbReference>
<protein>
    <submittedName>
        <fullName evidence="2">PAS domain-containing protein</fullName>
    </submittedName>
</protein>
<dbReference type="CDD" id="cd00130">
    <property type="entry name" value="PAS"/>
    <property type="match status" value="1"/>
</dbReference>
<evidence type="ECO:0000313" key="3">
    <source>
        <dbReference type="Proteomes" id="UP001139485"/>
    </source>
</evidence>
<evidence type="ECO:0000313" key="2">
    <source>
        <dbReference type="EMBL" id="MCM0620996.1"/>
    </source>
</evidence>
<dbReference type="InterPro" id="IPR035965">
    <property type="entry name" value="PAS-like_dom_sf"/>
</dbReference>
<dbReference type="NCBIfam" id="TIGR00229">
    <property type="entry name" value="sensory_box"/>
    <property type="match status" value="1"/>
</dbReference>
<dbReference type="Pfam" id="PF00989">
    <property type="entry name" value="PAS"/>
    <property type="match status" value="1"/>
</dbReference>
<evidence type="ECO:0000259" key="1">
    <source>
        <dbReference type="PROSITE" id="PS50112"/>
    </source>
</evidence>
<name>A0A9X2D7W5_9ACTN</name>
<comment type="caution">
    <text evidence="2">The sequence shown here is derived from an EMBL/GenBank/DDBJ whole genome shotgun (WGS) entry which is preliminary data.</text>
</comment>
<dbReference type="Gene3D" id="3.30.450.20">
    <property type="entry name" value="PAS domain"/>
    <property type="match status" value="1"/>
</dbReference>
<accession>A0A9X2D7W5</accession>
<sequence length="181" mass="19691">MTTATLLSGREARLGTEELIVSKTDRQGRLTYVNDTFLKVSGYTEKSLIGEPHNVVRHPAMPRAVFRLLWDRLEAGREVFAYVVNKTADGGYYWVFAHVTPSFGPGGVIVGFHSSRRAPSQAALGRVRPLYDRLLAAEAGAGGARAQAEAGYSALQAELEAQGLSYDELIWHITDPTLTGA</sequence>